<dbReference type="HAMAP" id="MF_00636">
    <property type="entry name" value="RapZ_like"/>
    <property type="match status" value="1"/>
</dbReference>
<dbReference type="Pfam" id="PF03668">
    <property type="entry name" value="RapZ-like_N"/>
    <property type="match status" value="1"/>
</dbReference>
<proteinExistence type="inferred from homology"/>
<evidence type="ECO:0000313" key="8">
    <source>
        <dbReference type="Proteomes" id="UP000194003"/>
    </source>
</evidence>
<protein>
    <submittedName>
        <fullName evidence="7">Putative ATPase</fullName>
    </submittedName>
</protein>
<dbReference type="PANTHER" id="PTHR30448:SF0">
    <property type="entry name" value="RNASE ADAPTER PROTEIN RAPZ"/>
    <property type="match status" value="1"/>
</dbReference>
<dbReference type="GO" id="GO:0005525">
    <property type="term" value="F:GTP binding"/>
    <property type="evidence" value="ECO:0007669"/>
    <property type="project" value="UniProtKB-UniRule"/>
</dbReference>
<feature type="domain" description="RapZ-like N-terminal" evidence="5">
    <location>
        <begin position="8"/>
        <end position="158"/>
    </location>
</feature>
<dbReference type="AlphaFoldDB" id="A0A1Y2K0Y3"/>
<dbReference type="OrthoDB" id="9784461at2"/>
<evidence type="ECO:0000256" key="2">
    <source>
        <dbReference type="ARBA" id="ARBA00022840"/>
    </source>
</evidence>
<evidence type="ECO:0000256" key="4">
    <source>
        <dbReference type="HAMAP-Rule" id="MF_00636"/>
    </source>
</evidence>
<dbReference type="InterPro" id="IPR053930">
    <property type="entry name" value="RapZ-like_N"/>
</dbReference>
<dbReference type="InterPro" id="IPR027417">
    <property type="entry name" value="P-loop_NTPase"/>
</dbReference>
<feature type="binding site" evidence="4">
    <location>
        <begin position="13"/>
        <end position="20"/>
    </location>
    <ligand>
        <name>ATP</name>
        <dbReference type="ChEBI" id="CHEBI:30616"/>
    </ligand>
</feature>
<keyword evidence="1 4" id="KW-0547">Nucleotide-binding</keyword>
<keyword evidence="8" id="KW-1185">Reference proteome</keyword>
<evidence type="ECO:0000256" key="3">
    <source>
        <dbReference type="ARBA" id="ARBA00023134"/>
    </source>
</evidence>
<dbReference type="Pfam" id="PF22740">
    <property type="entry name" value="PapZ_C"/>
    <property type="match status" value="1"/>
</dbReference>
<dbReference type="EMBL" id="LVJN01000020">
    <property type="protein sequence ID" value="OSM01632.1"/>
    <property type="molecule type" value="Genomic_DNA"/>
</dbReference>
<evidence type="ECO:0000259" key="5">
    <source>
        <dbReference type="Pfam" id="PF03668"/>
    </source>
</evidence>
<keyword evidence="3 4" id="KW-0342">GTP-binding</keyword>
<dbReference type="Gene3D" id="3.40.50.300">
    <property type="entry name" value="P-loop containing nucleotide triphosphate hydrolases"/>
    <property type="match status" value="1"/>
</dbReference>
<evidence type="ECO:0000259" key="6">
    <source>
        <dbReference type="Pfam" id="PF22740"/>
    </source>
</evidence>
<dbReference type="GO" id="GO:0005524">
    <property type="term" value="F:ATP binding"/>
    <property type="evidence" value="ECO:0007669"/>
    <property type="project" value="UniProtKB-UniRule"/>
</dbReference>
<feature type="domain" description="RapZ C-terminal" evidence="6">
    <location>
        <begin position="168"/>
        <end position="286"/>
    </location>
</feature>
<sequence length="291" mass="33315">MSGAQQRLVLVTGLSGAGKSVALKYLEDLGFQWVDNPPMELIPQLAELSVGSGRHVAVGVHLREPDPHGLIHLQELCRERACAGLRVESLYLEANVEMLVTRYRETRRRHPLALGVTVREAVEREIAFQEPLREMADLVVDTSNMTPRELKELLDKLYDHDAMGEDLTVFLRSFGFKHGANTDADMVFDGRFLANPHYDPQLRHLSGLDAPVRDFLERDDEAERFLTHMVNLLDYLIPRFRAERKRYLTIDIGCTGGRHRSVYLVERLRDHLNQHGHAALVRHRDLDRHHG</sequence>
<dbReference type="InterPro" id="IPR005337">
    <property type="entry name" value="RapZ-like"/>
</dbReference>
<comment type="caution">
    <text evidence="4">Lacks conserved residue(s) required for the propagation of feature annotation.</text>
</comment>
<dbReference type="PANTHER" id="PTHR30448">
    <property type="entry name" value="RNASE ADAPTER PROTEIN RAPZ"/>
    <property type="match status" value="1"/>
</dbReference>
<reference evidence="7 8" key="1">
    <citation type="journal article" date="2016" name="BMC Genomics">
        <title>Combined genomic and structural analyses of a cultured magnetotactic bacterium reveals its niche adaptation to a dynamic environment.</title>
        <authorList>
            <person name="Araujo A.C."/>
            <person name="Morillo V."/>
            <person name="Cypriano J."/>
            <person name="Teixeira L.C."/>
            <person name="Leao P."/>
            <person name="Lyra S."/>
            <person name="Almeida L.G."/>
            <person name="Bazylinski D.A."/>
            <person name="Vasconcellos A.T."/>
            <person name="Abreu F."/>
            <person name="Lins U."/>
        </authorList>
    </citation>
    <scope>NUCLEOTIDE SEQUENCE [LARGE SCALE GENOMIC DNA]</scope>
    <source>
        <strain evidence="7 8">IT-1</strain>
    </source>
</reference>
<dbReference type="Proteomes" id="UP000194003">
    <property type="component" value="Unassembled WGS sequence"/>
</dbReference>
<dbReference type="InterPro" id="IPR053931">
    <property type="entry name" value="RapZ_C"/>
</dbReference>
<dbReference type="SUPFAM" id="SSF52540">
    <property type="entry name" value="P-loop containing nucleoside triphosphate hydrolases"/>
    <property type="match status" value="1"/>
</dbReference>
<evidence type="ECO:0000256" key="1">
    <source>
        <dbReference type="ARBA" id="ARBA00022741"/>
    </source>
</evidence>
<accession>A0A1Y2K0Y3</accession>
<name>A0A1Y2K0Y3_9PROT</name>
<organism evidence="7 8">
    <name type="scientific">Magnetofaba australis IT-1</name>
    <dbReference type="NCBI Taxonomy" id="1434232"/>
    <lineage>
        <taxon>Bacteria</taxon>
        <taxon>Pseudomonadati</taxon>
        <taxon>Pseudomonadota</taxon>
        <taxon>Magnetococcia</taxon>
        <taxon>Magnetococcales</taxon>
        <taxon>Magnetococcaceae</taxon>
        <taxon>Magnetofaba</taxon>
    </lineage>
</organism>
<keyword evidence="2 4" id="KW-0067">ATP-binding</keyword>
<gene>
    <name evidence="7" type="ORF">MAIT1_01644</name>
</gene>
<comment type="caution">
    <text evidence="7">The sequence shown here is derived from an EMBL/GenBank/DDBJ whole genome shotgun (WGS) entry which is preliminary data.</text>
</comment>
<dbReference type="PIRSF" id="PIRSF005052">
    <property type="entry name" value="P-loopkin"/>
    <property type="match status" value="1"/>
</dbReference>
<evidence type="ECO:0000313" key="7">
    <source>
        <dbReference type="EMBL" id="OSM01632.1"/>
    </source>
</evidence>
<dbReference type="RefSeq" id="WP_085443502.1">
    <property type="nucleotide sequence ID" value="NZ_LVJN01000020.1"/>
</dbReference>
<dbReference type="STRING" id="1434232.MAIT1_01644"/>
<dbReference type="NCBIfam" id="NF003828">
    <property type="entry name" value="PRK05416.1"/>
    <property type="match status" value="1"/>
</dbReference>